<keyword evidence="10" id="KW-1185">Reference proteome</keyword>
<evidence type="ECO:0000256" key="5">
    <source>
        <dbReference type="ARBA" id="ARBA00023014"/>
    </source>
</evidence>
<organism evidence="9 10">
    <name type="scientific">Carnegiea gigantea</name>
    <dbReference type="NCBI Taxonomy" id="171969"/>
    <lineage>
        <taxon>Eukaryota</taxon>
        <taxon>Viridiplantae</taxon>
        <taxon>Streptophyta</taxon>
        <taxon>Embryophyta</taxon>
        <taxon>Tracheophyta</taxon>
        <taxon>Spermatophyta</taxon>
        <taxon>Magnoliopsida</taxon>
        <taxon>eudicotyledons</taxon>
        <taxon>Gunneridae</taxon>
        <taxon>Pentapetalae</taxon>
        <taxon>Caryophyllales</taxon>
        <taxon>Cactineae</taxon>
        <taxon>Cactaceae</taxon>
        <taxon>Cactoideae</taxon>
        <taxon>Echinocereeae</taxon>
        <taxon>Carnegiea</taxon>
    </lineage>
</organism>
<protein>
    <submittedName>
        <fullName evidence="9">Uncharacterized protein</fullName>
    </submittedName>
</protein>
<dbReference type="GO" id="GO:0046872">
    <property type="term" value="F:metal ion binding"/>
    <property type="evidence" value="ECO:0007669"/>
    <property type="project" value="UniProtKB-KW"/>
</dbReference>
<comment type="caution">
    <text evidence="9">The sequence shown here is derived from an EMBL/GenBank/DDBJ whole genome shotgun (WGS) entry which is preliminary data.</text>
</comment>
<dbReference type="GO" id="GO:0051536">
    <property type="term" value="F:iron-sulfur cluster binding"/>
    <property type="evidence" value="ECO:0007669"/>
    <property type="project" value="UniProtKB-KW"/>
</dbReference>
<comment type="subcellular location">
    <subcellularLocation>
        <location evidence="1">Mitochondrion</location>
    </subcellularLocation>
</comment>
<proteinExistence type="predicted"/>
<dbReference type="PANTHER" id="PTHR13184:SF5">
    <property type="entry name" value="METHYLTRANSFERASE-LIKE PROTEIN 17, MITOCHONDRIAL"/>
    <property type="match status" value="1"/>
</dbReference>
<gene>
    <name evidence="9" type="ORF">Cgig2_021486</name>
</gene>
<keyword evidence="6" id="KW-0496">Mitochondrion</keyword>
<keyword evidence="5" id="KW-0411">Iron-sulfur</keyword>
<evidence type="ECO:0000313" key="9">
    <source>
        <dbReference type="EMBL" id="KAJ8441796.1"/>
    </source>
</evidence>
<evidence type="ECO:0000256" key="2">
    <source>
        <dbReference type="ARBA" id="ARBA00022723"/>
    </source>
</evidence>
<evidence type="ECO:0000256" key="3">
    <source>
        <dbReference type="ARBA" id="ARBA00022946"/>
    </source>
</evidence>
<dbReference type="EMBL" id="JAKOGI010000153">
    <property type="protein sequence ID" value="KAJ8441796.1"/>
    <property type="molecule type" value="Genomic_DNA"/>
</dbReference>
<dbReference type="Pfam" id="PF09243">
    <property type="entry name" value="Rsm22"/>
    <property type="match status" value="1"/>
</dbReference>
<dbReference type="GO" id="GO:0005763">
    <property type="term" value="C:mitochondrial small ribosomal subunit"/>
    <property type="evidence" value="ECO:0007669"/>
    <property type="project" value="TreeGrafter"/>
</dbReference>
<evidence type="ECO:0000256" key="8">
    <source>
        <dbReference type="SAM" id="MobiDB-lite"/>
    </source>
</evidence>
<keyword evidence="2" id="KW-0479">Metal-binding</keyword>
<keyword evidence="3" id="KW-0809">Transit peptide</keyword>
<keyword evidence="4" id="KW-0408">Iron</keyword>
<evidence type="ECO:0000256" key="6">
    <source>
        <dbReference type="ARBA" id="ARBA00023128"/>
    </source>
</evidence>
<reference evidence="9" key="1">
    <citation type="submission" date="2022-04" db="EMBL/GenBank/DDBJ databases">
        <title>Carnegiea gigantea Genome sequencing and assembly v2.</title>
        <authorList>
            <person name="Copetti D."/>
            <person name="Sanderson M.J."/>
            <person name="Burquez A."/>
            <person name="Wojciechowski M.F."/>
        </authorList>
    </citation>
    <scope>NUCLEOTIDE SEQUENCE</scope>
    <source>
        <strain evidence="9">SGP5-SGP5p</strain>
        <tissue evidence="9">Aerial part</tissue>
    </source>
</reference>
<name>A0A9Q1QHK7_9CARY</name>
<dbReference type="InterPro" id="IPR052571">
    <property type="entry name" value="Mt_RNA_Methyltransferase"/>
</dbReference>
<dbReference type="AlphaFoldDB" id="A0A9Q1QHK7"/>
<dbReference type="PANTHER" id="PTHR13184">
    <property type="entry name" value="37S RIBOSOMAL PROTEIN S22"/>
    <property type="match status" value="1"/>
</dbReference>
<dbReference type="Proteomes" id="UP001153076">
    <property type="component" value="Unassembled WGS sequence"/>
</dbReference>
<dbReference type="GO" id="GO:0006412">
    <property type="term" value="P:translation"/>
    <property type="evidence" value="ECO:0007669"/>
    <property type="project" value="InterPro"/>
</dbReference>
<evidence type="ECO:0000313" key="10">
    <source>
        <dbReference type="Proteomes" id="UP001153076"/>
    </source>
</evidence>
<evidence type="ECO:0000256" key="4">
    <source>
        <dbReference type="ARBA" id="ARBA00023004"/>
    </source>
</evidence>
<evidence type="ECO:0000256" key="7">
    <source>
        <dbReference type="ARBA" id="ARBA00045681"/>
    </source>
</evidence>
<feature type="compositionally biased region" description="Acidic residues" evidence="8">
    <location>
        <begin position="82"/>
        <end position="93"/>
    </location>
</feature>
<sequence length="195" mass="21908">MLQNVLAPQMDKLLREPLKLLDLGGKQGRTIFLATFRSPENSPAAKLPWATADDGRRLDGGQGPAATGISDTNEEPCHSQQEDTDDQFEEENDESVLYKAHPSSYEFDATESDTLTEYEEEEEGVEAGNADLGSGWGRIIFMPRRRGRHIEMDVCRATKRDGSEGSFEHLVITRAKNPALHRQARKSFWGDLWPF</sequence>
<comment type="function">
    <text evidence="7">Mitochondrial ribosome (mitoribosome) assembly factor. Binds at the interface of the head and body domains of the mitochondrial small ribosomal subunit (mt-SSU), occluding the mRNA channel and preventing compaction of the head domain towards the body. Probable inactive methyltransferase: retains the characteristic folding and ability to bind S-adenosyl-L-methionine, but it probably lost its methyltransferase activity.</text>
</comment>
<dbReference type="GO" id="GO:0008168">
    <property type="term" value="F:methyltransferase activity"/>
    <property type="evidence" value="ECO:0007669"/>
    <property type="project" value="InterPro"/>
</dbReference>
<accession>A0A9Q1QHK7</accession>
<evidence type="ECO:0000256" key="1">
    <source>
        <dbReference type="ARBA" id="ARBA00004173"/>
    </source>
</evidence>
<dbReference type="InterPro" id="IPR015324">
    <property type="entry name" value="Ribosomal_Rsm22-like"/>
</dbReference>
<feature type="region of interest" description="Disordered" evidence="8">
    <location>
        <begin position="40"/>
        <end position="93"/>
    </location>
</feature>
<dbReference type="OrthoDB" id="421327at2759"/>
<dbReference type="GO" id="GO:0003735">
    <property type="term" value="F:structural constituent of ribosome"/>
    <property type="evidence" value="ECO:0007669"/>
    <property type="project" value="TreeGrafter"/>
</dbReference>